<dbReference type="AlphaFoldDB" id="A0A482WQA3"/>
<evidence type="ECO:0000313" key="2">
    <source>
        <dbReference type="EMBL" id="RZF36453.1"/>
    </source>
</evidence>
<protein>
    <submittedName>
        <fullName evidence="1">Uncharacterized protein</fullName>
    </submittedName>
</protein>
<dbReference type="InParanoid" id="A0A482WQA3"/>
<keyword evidence="3" id="KW-1185">Reference proteome</keyword>
<sequence>METSVECRWGIVKPHPAAQRPCCLDAIKMNDNGQYRLMAYVPGVQCSLVLAKDFVIYSCCFFSIHIHRGLVCVVALIVNAVNNRTNLEIVYTVERAINHKPPLAVGTFQLLLSGRHVSLKKIFKDDYFIINLKKGDYHCCC</sequence>
<comment type="caution">
    <text evidence="1">The sequence shown here is derived from an EMBL/GenBank/DDBJ whole genome shotgun (WGS) entry which is preliminary data.</text>
</comment>
<accession>A0A482WQA3</accession>
<reference evidence="1 3" key="1">
    <citation type="journal article" date="2017" name="Gigascience">
        <title>Genome sequence of the small brown planthopper, Laodelphax striatellus.</title>
        <authorList>
            <person name="Zhu J."/>
            <person name="Jiang F."/>
            <person name="Wang X."/>
            <person name="Yang P."/>
            <person name="Bao Y."/>
            <person name="Zhao W."/>
            <person name="Wang W."/>
            <person name="Lu H."/>
            <person name="Wang Q."/>
            <person name="Cui N."/>
            <person name="Li J."/>
            <person name="Chen X."/>
            <person name="Luo L."/>
            <person name="Yu J."/>
            <person name="Kang L."/>
            <person name="Cui F."/>
        </authorList>
    </citation>
    <scope>NUCLEOTIDE SEQUENCE [LARGE SCALE GENOMIC DNA]</scope>
    <source>
        <strain evidence="1">Lst14</strain>
        <tissue evidence="1">Whole body</tissue>
    </source>
</reference>
<proteinExistence type="predicted"/>
<name>A0A482WQA3_LAOST</name>
<evidence type="ECO:0000313" key="1">
    <source>
        <dbReference type="EMBL" id="RZF35361.1"/>
    </source>
</evidence>
<reference evidence="1" key="2">
    <citation type="submission" date="2019-02" db="EMBL/GenBank/DDBJ databases">
        <authorList>
            <person name="Zhu J."/>
            <person name="Jiang F."/>
            <person name="Wang X."/>
            <person name="Yang P."/>
            <person name="Bao Y."/>
            <person name="Zhao W."/>
            <person name="Wang W."/>
            <person name="Lu H."/>
            <person name="Wang Q."/>
            <person name="Cui N."/>
            <person name="Li J."/>
            <person name="Chen X."/>
            <person name="Luo L."/>
            <person name="Yu J."/>
            <person name="Kang L."/>
            <person name="Cui F."/>
        </authorList>
    </citation>
    <scope>NUCLEOTIDE SEQUENCE</scope>
    <source>
        <strain evidence="1">Lst14</strain>
        <tissue evidence="1">Whole body</tissue>
    </source>
</reference>
<organism evidence="1 3">
    <name type="scientific">Laodelphax striatellus</name>
    <name type="common">Small brown planthopper</name>
    <name type="synonym">Delphax striatella</name>
    <dbReference type="NCBI Taxonomy" id="195883"/>
    <lineage>
        <taxon>Eukaryota</taxon>
        <taxon>Metazoa</taxon>
        <taxon>Ecdysozoa</taxon>
        <taxon>Arthropoda</taxon>
        <taxon>Hexapoda</taxon>
        <taxon>Insecta</taxon>
        <taxon>Pterygota</taxon>
        <taxon>Neoptera</taxon>
        <taxon>Paraneoptera</taxon>
        <taxon>Hemiptera</taxon>
        <taxon>Auchenorrhyncha</taxon>
        <taxon>Fulgoroidea</taxon>
        <taxon>Delphacidae</taxon>
        <taxon>Criomorphinae</taxon>
        <taxon>Laodelphax</taxon>
    </lineage>
</organism>
<evidence type="ECO:0000313" key="3">
    <source>
        <dbReference type="Proteomes" id="UP000291343"/>
    </source>
</evidence>
<dbReference type="EMBL" id="QKKF02026398">
    <property type="protein sequence ID" value="RZF36453.1"/>
    <property type="molecule type" value="Genomic_DNA"/>
</dbReference>
<dbReference type="EMBL" id="QKKF02028583">
    <property type="protein sequence ID" value="RZF35361.1"/>
    <property type="molecule type" value="Genomic_DNA"/>
</dbReference>
<dbReference type="Proteomes" id="UP000291343">
    <property type="component" value="Unassembled WGS sequence"/>
</dbReference>
<gene>
    <name evidence="2" type="ORF">LSTR_LSTR009549</name>
    <name evidence="1" type="ORF">LSTR_LSTR017222</name>
</gene>